<reference evidence="2 3" key="1">
    <citation type="submission" date="2018-08" db="EMBL/GenBank/DDBJ databases">
        <title>Salinimonas sediminis sp. nov., a piezophilic bacterium isolated from a deep-sea sediment sample from the New Britain Trench.</title>
        <authorList>
            <person name="Cao J."/>
        </authorList>
    </citation>
    <scope>NUCLEOTIDE SEQUENCE [LARGE SCALE GENOMIC DNA]</scope>
    <source>
        <strain evidence="2 3">N102</strain>
    </source>
</reference>
<dbReference type="AlphaFoldDB" id="A0A346NLX5"/>
<dbReference type="KEGG" id="salm:D0Y50_09240"/>
<keyword evidence="3" id="KW-1185">Reference proteome</keyword>
<dbReference type="Pfam" id="PF13781">
    <property type="entry name" value="DoxX_3"/>
    <property type="match status" value="1"/>
</dbReference>
<feature type="transmembrane region" description="Helical" evidence="1">
    <location>
        <begin position="20"/>
        <end position="39"/>
    </location>
</feature>
<gene>
    <name evidence="2" type="ORF">D0Y50_09240</name>
</gene>
<name>A0A346NLX5_9ALTE</name>
<protein>
    <recommendedName>
        <fullName evidence="4">DoxX family protein</fullName>
    </recommendedName>
</protein>
<evidence type="ECO:0000313" key="3">
    <source>
        <dbReference type="Proteomes" id="UP000262073"/>
    </source>
</evidence>
<proteinExistence type="predicted"/>
<accession>A0A346NLX5</accession>
<dbReference type="EMBL" id="CP031769">
    <property type="protein sequence ID" value="AXR06532.1"/>
    <property type="molecule type" value="Genomic_DNA"/>
</dbReference>
<dbReference type="Proteomes" id="UP000262073">
    <property type="component" value="Chromosome"/>
</dbReference>
<keyword evidence="1" id="KW-0812">Transmembrane</keyword>
<dbReference type="RefSeq" id="WP_108567999.1">
    <property type="nucleotide sequence ID" value="NZ_CP031769.1"/>
</dbReference>
<evidence type="ECO:0000313" key="2">
    <source>
        <dbReference type="EMBL" id="AXR06532.1"/>
    </source>
</evidence>
<feature type="transmembrane region" description="Helical" evidence="1">
    <location>
        <begin position="60"/>
        <end position="80"/>
    </location>
</feature>
<feature type="transmembrane region" description="Helical" evidence="1">
    <location>
        <begin position="86"/>
        <end position="108"/>
    </location>
</feature>
<evidence type="ECO:0000256" key="1">
    <source>
        <dbReference type="SAM" id="Phobius"/>
    </source>
</evidence>
<keyword evidence="1" id="KW-1133">Transmembrane helix</keyword>
<evidence type="ECO:0008006" key="4">
    <source>
        <dbReference type="Google" id="ProtNLM"/>
    </source>
</evidence>
<sequence length="138" mass="15696">MKRFIGHRATTGYRLPDRFIAWTIGVVWIYQGLVPKIIMQHEDEQYIARLLGVPADWLQCFVYAAGAAEMVWGMIFIAAYRFNITVWLNIAAIGALFIMVACAAPYYLTSAFNGVTFNLCLLLLTLQLWHPTRPHTGQ</sequence>
<organism evidence="2 3">
    <name type="scientific">Salinimonas sediminis</name>
    <dbReference type="NCBI Taxonomy" id="2303538"/>
    <lineage>
        <taxon>Bacteria</taxon>
        <taxon>Pseudomonadati</taxon>
        <taxon>Pseudomonadota</taxon>
        <taxon>Gammaproteobacteria</taxon>
        <taxon>Alteromonadales</taxon>
        <taxon>Alteromonadaceae</taxon>
        <taxon>Alteromonas/Salinimonas group</taxon>
        <taxon>Salinimonas</taxon>
    </lineage>
</organism>
<dbReference type="InterPro" id="IPR025695">
    <property type="entry name" value="DoxX-like"/>
</dbReference>
<keyword evidence="1" id="KW-0472">Membrane</keyword>
<dbReference type="OrthoDB" id="6199084at2"/>